<gene>
    <name evidence="2" type="ORF">WKI299_LOCUS8390</name>
</gene>
<evidence type="ECO:0000313" key="3">
    <source>
        <dbReference type="Proteomes" id="UP000663856"/>
    </source>
</evidence>
<reference evidence="2" key="1">
    <citation type="submission" date="2021-02" db="EMBL/GenBank/DDBJ databases">
        <authorList>
            <person name="Nowell W R."/>
        </authorList>
    </citation>
    <scope>NUCLEOTIDE SEQUENCE</scope>
</reference>
<feature type="non-terminal residue" evidence="2">
    <location>
        <position position="1"/>
    </location>
</feature>
<sequence length="284" mass="32373">MRNKILNLPTTRQSQVLISAATADIANDQIDEPQNEPTTTTATTTVQERNKKEYACGNKLIVHYTHEKRFQTFKSDMHQVYDNIFKDTPAADVKLIVGNKNRRLAKTELICKRPKQSLLINKPFKRSSQSNLQIVEENVKNQQVNNDSTNSLIDDKNLMAQDDFDKIVSSFSMSNEIENDKNLMAQDDFDKIVSSFSMSNEIESMDLFDENLNFTDGNVIRLSIFSCLKSHTLLVDLPLDNNPGQKRPLESDLNSNEHSKRSCSLNDLILTDIIELKEKVSELE</sequence>
<dbReference type="AlphaFoldDB" id="A0A816NYK9"/>
<proteinExistence type="predicted"/>
<evidence type="ECO:0000313" key="2">
    <source>
        <dbReference type="EMBL" id="CAF2041362.1"/>
    </source>
</evidence>
<accession>A0A816NYK9</accession>
<dbReference type="EMBL" id="CAJNRF010002691">
    <property type="protein sequence ID" value="CAF2041362.1"/>
    <property type="molecule type" value="Genomic_DNA"/>
</dbReference>
<organism evidence="2 3">
    <name type="scientific">Rotaria magnacalcarata</name>
    <dbReference type="NCBI Taxonomy" id="392030"/>
    <lineage>
        <taxon>Eukaryota</taxon>
        <taxon>Metazoa</taxon>
        <taxon>Spiralia</taxon>
        <taxon>Gnathifera</taxon>
        <taxon>Rotifera</taxon>
        <taxon>Eurotatoria</taxon>
        <taxon>Bdelloidea</taxon>
        <taxon>Philodinida</taxon>
        <taxon>Philodinidae</taxon>
        <taxon>Rotaria</taxon>
    </lineage>
</organism>
<evidence type="ECO:0000256" key="1">
    <source>
        <dbReference type="SAM" id="MobiDB-lite"/>
    </source>
</evidence>
<feature type="region of interest" description="Disordered" evidence="1">
    <location>
        <begin position="240"/>
        <end position="259"/>
    </location>
</feature>
<protein>
    <submittedName>
        <fullName evidence="2">Uncharacterized protein</fullName>
    </submittedName>
</protein>
<comment type="caution">
    <text evidence="2">The sequence shown here is derived from an EMBL/GenBank/DDBJ whole genome shotgun (WGS) entry which is preliminary data.</text>
</comment>
<name>A0A816NYK9_9BILA</name>
<dbReference type="Proteomes" id="UP000663856">
    <property type="component" value="Unassembled WGS sequence"/>
</dbReference>
<feature type="compositionally biased region" description="Basic and acidic residues" evidence="1">
    <location>
        <begin position="247"/>
        <end position="259"/>
    </location>
</feature>